<dbReference type="InterPro" id="IPR002750">
    <property type="entry name" value="CobE/GbiG_C"/>
</dbReference>
<gene>
    <name evidence="2" type="ORF">I4J89_39215</name>
</gene>
<reference evidence="2" key="1">
    <citation type="submission" date="2020-11" db="EMBL/GenBank/DDBJ databases">
        <title>Isolation and identification of active actinomycetes.</title>
        <authorList>
            <person name="Sun X."/>
        </authorList>
    </citation>
    <scope>NUCLEOTIDE SEQUENCE</scope>
    <source>
        <strain evidence="2">NEAU-A11</strain>
    </source>
</reference>
<accession>A0A931G1X2</accession>
<dbReference type="SUPFAM" id="SSF159664">
    <property type="entry name" value="CobE/GbiG C-terminal domain-like"/>
    <property type="match status" value="1"/>
</dbReference>
<proteinExistence type="predicted"/>
<dbReference type="EMBL" id="JADQTO010000027">
    <property type="protein sequence ID" value="MBG0567495.1"/>
    <property type="molecule type" value="Genomic_DNA"/>
</dbReference>
<evidence type="ECO:0000259" key="1">
    <source>
        <dbReference type="Pfam" id="PF01890"/>
    </source>
</evidence>
<dbReference type="AlphaFoldDB" id="A0A931G1X2"/>
<dbReference type="InterPro" id="IPR052553">
    <property type="entry name" value="CbiG_hydrolase"/>
</dbReference>
<dbReference type="Proteomes" id="UP000598146">
    <property type="component" value="Unassembled WGS sequence"/>
</dbReference>
<dbReference type="InterPro" id="IPR036518">
    <property type="entry name" value="CobE/GbiG_C_sf"/>
</dbReference>
<sequence length="125" mass="11825">MSRGSVVGVGARAGTAGERLAGAIRAVLAGAGIAVGEVAVLATLDRRAAEDGVRAVAAEAGWRLVGYPAAVLAGQPVPGANPVVAAAVGTPSVAEAAALLAAGPGAVLVVPKRVCDGVTVAVARG</sequence>
<evidence type="ECO:0000313" key="3">
    <source>
        <dbReference type="Proteomes" id="UP000598146"/>
    </source>
</evidence>
<comment type="caution">
    <text evidence="2">The sequence shown here is derived from an EMBL/GenBank/DDBJ whole genome shotgun (WGS) entry which is preliminary data.</text>
</comment>
<organism evidence="2 3">
    <name type="scientific">Actinoplanes aureus</name>
    <dbReference type="NCBI Taxonomy" id="2792083"/>
    <lineage>
        <taxon>Bacteria</taxon>
        <taxon>Bacillati</taxon>
        <taxon>Actinomycetota</taxon>
        <taxon>Actinomycetes</taxon>
        <taxon>Micromonosporales</taxon>
        <taxon>Micromonosporaceae</taxon>
        <taxon>Actinoplanes</taxon>
    </lineage>
</organism>
<name>A0A931G1X2_9ACTN</name>
<evidence type="ECO:0000313" key="2">
    <source>
        <dbReference type="EMBL" id="MBG0567495.1"/>
    </source>
</evidence>
<protein>
    <submittedName>
        <fullName evidence="2">Cobalamin biosynthesis protein</fullName>
    </submittedName>
</protein>
<dbReference type="Pfam" id="PF01890">
    <property type="entry name" value="CbiG_C"/>
    <property type="match status" value="1"/>
</dbReference>
<feature type="domain" description="CobE/GbiG C-terminal" evidence="1">
    <location>
        <begin position="6"/>
        <end position="123"/>
    </location>
</feature>
<dbReference type="PANTHER" id="PTHR37477">
    <property type="entry name" value="COBALT-PRECORRIN-5A HYDROLASE"/>
    <property type="match status" value="1"/>
</dbReference>
<dbReference type="Gene3D" id="3.30.420.180">
    <property type="entry name" value="CobE/GbiG C-terminal domain"/>
    <property type="match status" value="1"/>
</dbReference>
<dbReference type="PANTHER" id="PTHR37477:SF1">
    <property type="entry name" value="COBALT-PRECORRIN-5A HYDROLASE"/>
    <property type="match status" value="1"/>
</dbReference>
<dbReference type="GO" id="GO:0009236">
    <property type="term" value="P:cobalamin biosynthetic process"/>
    <property type="evidence" value="ECO:0007669"/>
    <property type="project" value="InterPro"/>
</dbReference>
<keyword evidence="3" id="KW-1185">Reference proteome</keyword>